<dbReference type="Pfam" id="PF02515">
    <property type="entry name" value="CoA_transf_3"/>
    <property type="match status" value="1"/>
</dbReference>
<dbReference type="CTD" id="23600"/>
<evidence type="ECO:0000256" key="13">
    <source>
        <dbReference type="ARBA" id="ARBA00075249"/>
    </source>
</evidence>
<keyword evidence="16" id="KW-1185">Reference proteome</keyword>
<sequence>MVLRGIRVLELAGLAPGPFCGMVLADFGAQVVRVDRPGSAGDVSLLARGKRSLVLDLKRPRGAAALRRICARVDVLLEPFRCGVMEKLQLGPETLLKDNPKLVYARLSGFGQSGSFSKAAGHDINYVALSGVLSKIGASGENPYPPLNLLADFGGGGLMCTLGIVLALFERTRSGQGQVIDANMVEGTAYLSSFLWKTQHMGLWDQPRGQNLLDGGSPFYTTYKTADGEFMAVGAIEPQFYKLLVEGLGLKSDELPTQMSIADWPEMKKKFADVFARKTKAEWCRIFDGTDACVTPVLSIEEALHHSHNRERASFITDEEQRASPRPAPQLSRTPAIPSLKRHAFVGEHTEEVLKEFGFSQEEIHQLRSEKIIESSKPKANL</sequence>
<comment type="subcellular location">
    <subcellularLocation>
        <location evidence="1">Peroxisome</location>
    </subcellularLocation>
</comment>
<keyword evidence="6" id="KW-0413">Isomerase</keyword>
<dbReference type="InterPro" id="IPR003673">
    <property type="entry name" value="CoA-Trfase_fam_III"/>
</dbReference>
<dbReference type="GO" id="GO:0008206">
    <property type="term" value="P:bile acid metabolic process"/>
    <property type="evidence" value="ECO:0007669"/>
    <property type="project" value="TreeGrafter"/>
</dbReference>
<evidence type="ECO:0000256" key="10">
    <source>
        <dbReference type="ARBA" id="ARBA00056478"/>
    </source>
</evidence>
<comment type="function">
    <text evidence="10">Catalyzes the interconversion of (R)- and (S)-stereoisomers of alpha-methyl-branched-chain fatty acyl-CoA esters. Acts only on coenzyme A thioesters, not on free fatty acids, and accepts as substrates a wide range of alpha-methylacyl-CoAs, including pristanoyl-CoA, trihydroxycoprostanoyl-CoA (an intermediate in bile acid synthesis), and arylpropionic acids like the anti-inflammatory drug ibuprofen (2-(4-isobutylphenyl)propionic acid) but neither 3-methyl-branched nor linear-chain acyl-CoAs.</text>
</comment>
<dbReference type="GO" id="GO:0008111">
    <property type="term" value="F:alpha-methylacyl-CoA racemase activity"/>
    <property type="evidence" value="ECO:0007669"/>
    <property type="project" value="UniProtKB-EC"/>
</dbReference>
<dbReference type="InterPro" id="IPR050509">
    <property type="entry name" value="CoA-transferase_III"/>
</dbReference>
<accession>A0AAU9Z699</accession>
<dbReference type="GO" id="GO:0005739">
    <property type="term" value="C:mitochondrion"/>
    <property type="evidence" value="ECO:0007669"/>
    <property type="project" value="TreeGrafter"/>
</dbReference>
<dbReference type="FunFam" id="3.30.1540.10:FF:000004">
    <property type="entry name" value="Probable alpha-methylacyl-CoA racemase mcr"/>
    <property type="match status" value="1"/>
</dbReference>
<dbReference type="InterPro" id="IPR023606">
    <property type="entry name" value="CoA-Trfase_III_dom_1_sf"/>
</dbReference>
<feature type="compositionally biased region" description="Basic and acidic residues" evidence="14">
    <location>
        <begin position="311"/>
        <end position="323"/>
    </location>
</feature>
<dbReference type="EMBL" id="CALSGD010001394">
    <property type="protein sequence ID" value="CAH6787370.1"/>
    <property type="molecule type" value="Genomic_DNA"/>
</dbReference>
<evidence type="ECO:0000256" key="12">
    <source>
        <dbReference type="ARBA" id="ARBA00074506"/>
    </source>
</evidence>
<evidence type="ECO:0000256" key="8">
    <source>
        <dbReference type="ARBA" id="ARBA00052633"/>
    </source>
</evidence>
<dbReference type="PANTHER" id="PTHR48228">
    <property type="entry name" value="SUCCINYL-COA--D-CITRAMALATE COA-TRANSFERASE"/>
    <property type="match status" value="1"/>
</dbReference>
<reference evidence="15" key="1">
    <citation type="submission" date="2022-06" db="EMBL/GenBank/DDBJ databases">
        <authorList>
            <person name="Andreotti S."/>
            <person name="Wyler E."/>
        </authorList>
    </citation>
    <scope>NUCLEOTIDE SEQUENCE</scope>
</reference>
<comment type="catalytic activity">
    <reaction evidence="7">
        <text>a (2S)-2-methylacyl-CoA = a (2R)-2-methylacyl-CoA</text>
        <dbReference type="Rhea" id="RHEA:12657"/>
        <dbReference type="ChEBI" id="CHEBI:57313"/>
        <dbReference type="ChEBI" id="CHEBI:57314"/>
        <dbReference type="EC" id="5.1.99.4"/>
    </reaction>
    <physiologicalReaction direction="left-to-right" evidence="7">
        <dbReference type="Rhea" id="RHEA:12658"/>
    </physiologicalReaction>
    <physiologicalReaction direction="right-to-left" evidence="7">
        <dbReference type="Rhea" id="RHEA:12659"/>
    </physiologicalReaction>
</comment>
<evidence type="ECO:0000256" key="2">
    <source>
        <dbReference type="ARBA" id="ARBA00004860"/>
    </source>
</evidence>
<evidence type="ECO:0000256" key="4">
    <source>
        <dbReference type="ARBA" id="ARBA00008383"/>
    </source>
</evidence>
<name>A0AAU9Z699_PHORO</name>
<protein>
    <recommendedName>
        <fullName evidence="12">Alpha-methylacyl-CoA racemase</fullName>
        <ecNumber evidence="11">5.1.99.4</ecNumber>
    </recommendedName>
    <alternativeName>
        <fullName evidence="13">2-methylacyl-CoA racemase</fullName>
    </alternativeName>
</protein>
<dbReference type="KEGG" id="prob:127220645"/>
<dbReference type="AlphaFoldDB" id="A0AAU9Z699"/>
<gene>
    <name evidence="15" type="primary">Amacr</name>
    <name evidence="15" type="ORF">PHOROB_LOCUS5255</name>
</gene>
<evidence type="ECO:0000256" key="3">
    <source>
        <dbReference type="ARBA" id="ARBA00004872"/>
    </source>
</evidence>
<evidence type="ECO:0000256" key="1">
    <source>
        <dbReference type="ARBA" id="ARBA00004275"/>
    </source>
</evidence>
<dbReference type="RefSeq" id="XP_051038506.1">
    <property type="nucleotide sequence ID" value="XM_051182549.1"/>
</dbReference>
<evidence type="ECO:0000256" key="11">
    <source>
        <dbReference type="ARBA" id="ARBA00066407"/>
    </source>
</evidence>
<evidence type="ECO:0000313" key="16">
    <source>
        <dbReference type="Proteomes" id="UP001152836"/>
    </source>
</evidence>
<dbReference type="Proteomes" id="UP001152836">
    <property type="component" value="Unassembled WGS sequence"/>
</dbReference>
<dbReference type="FunFam" id="3.40.50.10540:FF:000004">
    <property type="entry name" value="Probable alpha-methylacyl-CoA racemase mcr"/>
    <property type="match status" value="1"/>
</dbReference>
<organism evidence="15 16">
    <name type="scientific">Phodopus roborovskii</name>
    <name type="common">Roborovski's desert hamster</name>
    <name type="synonym">Cricetulus roborovskii</name>
    <dbReference type="NCBI Taxonomy" id="109678"/>
    <lineage>
        <taxon>Eukaryota</taxon>
        <taxon>Metazoa</taxon>
        <taxon>Chordata</taxon>
        <taxon>Craniata</taxon>
        <taxon>Vertebrata</taxon>
        <taxon>Euteleostomi</taxon>
        <taxon>Mammalia</taxon>
        <taxon>Eutheria</taxon>
        <taxon>Euarchontoglires</taxon>
        <taxon>Glires</taxon>
        <taxon>Rodentia</taxon>
        <taxon>Myomorpha</taxon>
        <taxon>Muroidea</taxon>
        <taxon>Cricetidae</taxon>
        <taxon>Cricetinae</taxon>
        <taxon>Phodopus</taxon>
    </lineage>
</organism>
<dbReference type="GO" id="GO:0005777">
    <property type="term" value="C:peroxisome"/>
    <property type="evidence" value="ECO:0007669"/>
    <property type="project" value="UniProtKB-SubCell"/>
</dbReference>
<comment type="similarity">
    <text evidence="4">Belongs to the CoA-transferase III family.</text>
</comment>
<comment type="caution">
    <text evidence="15">The sequence shown here is derived from an EMBL/GenBank/DDBJ whole genome shotgun (WGS) entry which is preliminary data.</text>
</comment>
<evidence type="ECO:0000256" key="6">
    <source>
        <dbReference type="ARBA" id="ARBA00023235"/>
    </source>
</evidence>
<evidence type="ECO:0000256" key="14">
    <source>
        <dbReference type="SAM" id="MobiDB-lite"/>
    </source>
</evidence>
<comment type="pathway">
    <text evidence="3">Lipid metabolism; fatty acid metabolism.</text>
</comment>
<dbReference type="Gene3D" id="3.30.1540.10">
    <property type="entry name" value="formyl-coa transferase, domain 3"/>
    <property type="match status" value="1"/>
</dbReference>
<comment type="catalytic activity">
    <reaction evidence="9">
        <text>(25R)-3alpha,7alpha,12alpha-trihydroxy-5beta-cholestan-26-oyl-CoA = (25S)-3alpha,7alpha,12alpha-trihydroxy-5beta-cholestan-26-oyl-CoA</text>
        <dbReference type="Rhea" id="RHEA:40455"/>
        <dbReference type="ChEBI" id="CHEBI:58677"/>
        <dbReference type="ChEBI" id="CHEBI:77251"/>
    </reaction>
    <physiologicalReaction direction="left-to-right" evidence="9">
        <dbReference type="Rhea" id="RHEA:40456"/>
    </physiologicalReaction>
    <physiologicalReaction direction="right-to-left" evidence="9">
        <dbReference type="Rhea" id="RHEA:40457"/>
    </physiologicalReaction>
</comment>
<feature type="region of interest" description="Disordered" evidence="14">
    <location>
        <begin position="311"/>
        <end position="337"/>
    </location>
</feature>
<dbReference type="PANTHER" id="PTHR48228:SF5">
    <property type="entry name" value="ALPHA-METHYLACYL-COA RACEMASE"/>
    <property type="match status" value="1"/>
</dbReference>
<proteinExistence type="inferred from homology"/>
<evidence type="ECO:0000256" key="9">
    <source>
        <dbReference type="ARBA" id="ARBA00052701"/>
    </source>
</evidence>
<evidence type="ECO:0000256" key="7">
    <source>
        <dbReference type="ARBA" id="ARBA00051456"/>
    </source>
</evidence>
<evidence type="ECO:0000256" key="5">
    <source>
        <dbReference type="ARBA" id="ARBA00023140"/>
    </source>
</evidence>
<dbReference type="SUPFAM" id="SSF89796">
    <property type="entry name" value="CoA-transferase family III (CaiB/BaiF)"/>
    <property type="match status" value="1"/>
</dbReference>
<dbReference type="EC" id="5.1.99.4" evidence="11"/>
<keyword evidence="5" id="KW-0576">Peroxisome</keyword>
<dbReference type="GeneID" id="127220645"/>
<dbReference type="Gene3D" id="3.40.50.10540">
    <property type="entry name" value="Crotonobetainyl-coa:carnitine coa-transferase, domain 1"/>
    <property type="match status" value="1"/>
</dbReference>
<comment type="pathway">
    <text evidence="2">Lipid metabolism; bile acid biosynthesis.</text>
</comment>
<evidence type="ECO:0000313" key="15">
    <source>
        <dbReference type="EMBL" id="CAH6787370.1"/>
    </source>
</evidence>
<dbReference type="InterPro" id="IPR044855">
    <property type="entry name" value="CoA-Trfase_III_dom3_sf"/>
</dbReference>
<comment type="catalytic activity">
    <reaction evidence="8">
        <text>(2R,6)-dimethylheptanoyl-CoA = (2S,6)-dimethylheptanoyl-CoA</text>
        <dbReference type="Rhea" id="RHEA:46732"/>
        <dbReference type="ChEBI" id="CHEBI:86982"/>
        <dbReference type="ChEBI" id="CHEBI:86983"/>
    </reaction>
    <physiologicalReaction direction="left-to-right" evidence="8">
        <dbReference type="Rhea" id="RHEA:46733"/>
    </physiologicalReaction>
</comment>